<evidence type="ECO:0000256" key="3">
    <source>
        <dbReference type="ARBA" id="ARBA00022676"/>
    </source>
</evidence>
<dbReference type="AlphaFoldDB" id="A0A1F6AWK1"/>
<accession>A0A1F6AWK1</accession>
<name>A0A1F6AWK1_9BACT</name>
<evidence type="ECO:0000256" key="7">
    <source>
        <dbReference type="ARBA" id="ARBA00023136"/>
    </source>
</evidence>
<proteinExistence type="predicted"/>
<dbReference type="GO" id="GO:0006493">
    <property type="term" value="P:protein O-linked glycosylation"/>
    <property type="evidence" value="ECO:0007669"/>
    <property type="project" value="InterPro"/>
</dbReference>
<dbReference type="PANTHER" id="PTHR33908:SF11">
    <property type="entry name" value="MEMBRANE PROTEIN"/>
    <property type="match status" value="1"/>
</dbReference>
<evidence type="ECO:0000256" key="2">
    <source>
        <dbReference type="ARBA" id="ARBA00022475"/>
    </source>
</evidence>
<feature type="transmembrane region" description="Helical" evidence="8">
    <location>
        <begin position="278"/>
        <end position="296"/>
    </location>
</feature>
<comment type="caution">
    <text evidence="10">The sequence shown here is derived from an EMBL/GenBank/DDBJ whole genome shotgun (WGS) entry which is preliminary data.</text>
</comment>
<keyword evidence="7 8" id="KW-0472">Membrane</keyword>
<keyword evidence="4" id="KW-0808">Transferase</keyword>
<evidence type="ECO:0000313" key="10">
    <source>
        <dbReference type="EMBL" id="OGG29075.1"/>
    </source>
</evidence>
<dbReference type="EMBL" id="MFJZ01000058">
    <property type="protein sequence ID" value="OGG29075.1"/>
    <property type="molecule type" value="Genomic_DNA"/>
</dbReference>
<evidence type="ECO:0000256" key="5">
    <source>
        <dbReference type="ARBA" id="ARBA00022692"/>
    </source>
</evidence>
<dbReference type="GO" id="GO:0000030">
    <property type="term" value="F:mannosyltransferase activity"/>
    <property type="evidence" value="ECO:0007669"/>
    <property type="project" value="InterPro"/>
</dbReference>
<evidence type="ECO:0000256" key="8">
    <source>
        <dbReference type="SAM" id="Phobius"/>
    </source>
</evidence>
<feature type="transmembrane region" description="Helical" evidence="8">
    <location>
        <begin position="215"/>
        <end position="238"/>
    </location>
</feature>
<keyword evidence="6 8" id="KW-1133">Transmembrane helix</keyword>
<dbReference type="Proteomes" id="UP000176409">
    <property type="component" value="Unassembled WGS sequence"/>
</dbReference>
<dbReference type="InterPro" id="IPR050297">
    <property type="entry name" value="LipidA_mod_glycosyltrf_83"/>
</dbReference>
<dbReference type="InterPro" id="IPR003342">
    <property type="entry name" value="ArnT-like_N"/>
</dbReference>
<feature type="transmembrane region" description="Helical" evidence="8">
    <location>
        <begin position="302"/>
        <end position="319"/>
    </location>
</feature>
<feature type="transmembrane region" description="Helical" evidence="8">
    <location>
        <begin position="146"/>
        <end position="164"/>
    </location>
</feature>
<dbReference type="Pfam" id="PF02366">
    <property type="entry name" value="PMT"/>
    <property type="match status" value="1"/>
</dbReference>
<feature type="transmembrane region" description="Helical" evidence="8">
    <location>
        <begin position="92"/>
        <end position="113"/>
    </location>
</feature>
<evidence type="ECO:0000256" key="6">
    <source>
        <dbReference type="ARBA" id="ARBA00022989"/>
    </source>
</evidence>
<evidence type="ECO:0000259" key="9">
    <source>
        <dbReference type="Pfam" id="PF02366"/>
    </source>
</evidence>
<protein>
    <recommendedName>
        <fullName evidence="9">ArnT-like N-terminal domain-containing protein</fullName>
    </recommendedName>
</protein>
<feature type="transmembrane region" description="Helical" evidence="8">
    <location>
        <begin position="356"/>
        <end position="377"/>
    </location>
</feature>
<keyword evidence="5 8" id="KW-0812">Transmembrane</keyword>
<dbReference type="GO" id="GO:0016763">
    <property type="term" value="F:pentosyltransferase activity"/>
    <property type="evidence" value="ECO:0007669"/>
    <property type="project" value="TreeGrafter"/>
</dbReference>
<dbReference type="STRING" id="1798396.A2973_00530"/>
<reference evidence="10 11" key="1">
    <citation type="journal article" date="2016" name="Nat. Commun.">
        <title>Thousands of microbial genomes shed light on interconnected biogeochemical processes in an aquifer system.</title>
        <authorList>
            <person name="Anantharaman K."/>
            <person name="Brown C.T."/>
            <person name="Hug L.A."/>
            <person name="Sharon I."/>
            <person name="Castelle C.J."/>
            <person name="Probst A.J."/>
            <person name="Thomas B.C."/>
            <person name="Singh A."/>
            <person name="Wilkins M.J."/>
            <person name="Karaoz U."/>
            <person name="Brodie E.L."/>
            <person name="Williams K.H."/>
            <person name="Hubbard S.S."/>
            <person name="Banfield J.F."/>
        </authorList>
    </citation>
    <scope>NUCLEOTIDE SEQUENCE [LARGE SCALE GENOMIC DNA]</scope>
</reference>
<organism evidence="10 11">
    <name type="scientific">Candidatus Gottesmanbacteria bacterium RIFCSPLOWO2_01_FULL_49_10</name>
    <dbReference type="NCBI Taxonomy" id="1798396"/>
    <lineage>
        <taxon>Bacteria</taxon>
        <taxon>Candidatus Gottesmaniibacteriota</taxon>
    </lineage>
</organism>
<evidence type="ECO:0000256" key="4">
    <source>
        <dbReference type="ARBA" id="ARBA00022679"/>
    </source>
</evidence>
<feature type="domain" description="ArnT-like N-terminal" evidence="9">
    <location>
        <begin position="85"/>
        <end position="221"/>
    </location>
</feature>
<keyword evidence="3" id="KW-0328">Glycosyltransferase</keyword>
<sequence length="479" mass="54987">MVIISVVAVSVRLYGLTNPIADWHSWRQNDTAAVARNFSKFGFDPLHPRFDDLSNIPSGKDNPMGWRMVEFPFYQSVAYGAWRLVPRVRVEVVLRLVTIAASIGTLIILYLLVAPTVSVSVAMLSAFVYAVLPYGMYYGRSILPDPFMVFWAVLSVFLVFQATQKKDKSDKKDDTRYLVLLVLSGISAALALLVKPFGVFLLLPVPYLFFRRFGVSWRLFIGLFVYSLICLFPLWWWRQWILQYPEGIPVYAWLLNEGNIRFKGAWFYWLFAKRLGELIMGYWGLLPFGLGILAPVSNKEGWLFRWWLGGGLLYLVIIARGNVQHDYYQILLLPVISVYLGKGLAFLLSNNVFSKAISYQLAAISFLLMLAFSWYTIRTYYWINRPDIVEAGQTADRLIPKDAKVIAPYNGDTTFLYQTNRQGWPLGFDIDKKLQMGATHYVTVSPTDNDWETRDLANQYTVLVRNEKFAIIDLTKPKL</sequence>
<dbReference type="GO" id="GO:0009103">
    <property type="term" value="P:lipopolysaccharide biosynthetic process"/>
    <property type="evidence" value="ECO:0007669"/>
    <property type="project" value="UniProtKB-ARBA"/>
</dbReference>
<dbReference type="GO" id="GO:0005886">
    <property type="term" value="C:plasma membrane"/>
    <property type="evidence" value="ECO:0007669"/>
    <property type="project" value="UniProtKB-SubCell"/>
</dbReference>
<comment type="subcellular location">
    <subcellularLocation>
        <location evidence="1">Cell membrane</location>
        <topology evidence="1">Multi-pass membrane protein</topology>
    </subcellularLocation>
</comment>
<feature type="transmembrane region" description="Helical" evidence="8">
    <location>
        <begin position="331"/>
        <end position="350"/>
    </location>
</feature>
<keyword evidence="2" id="KW-1003">Cell membrane</keyword>
<dbReference type="PANTHER" id="PTHR33908">
    <property type="entry name" value="MANNOSYLTRANSFERASE YKCB-RELATED"/>
    <property type="match status" value="1"/>
</dbReference>
<evidence type="ECO:0000313" key="11">
    <source>
        <dbReference type="Proteomes" id="UP000176409"/>
    </source>
</evidence>
<gene>
    <name evidence="10" type="ORF">A2973_00530</name>
</gene>
<evidence type="ECO:0000256" key="1">
    <source>
        <dbReference type="ARBA" id="ARBA00004651"/>
    </source>
</evidence>
<feature type="transmembrane region" description="Helical" evidence="8">
    <location>
        <begin position="176"/>
        <end position="203"/>
    </location>
</feature>